<reference evidence="6 7" key="1">
    <citation type="journal article" date="2013" name="BMC Genomics">
        <title>Reconstruction of the lipid metabolism for the microalga Monoraphidium neglectum from its genome sequence reveals characteristics suitable for biofuel production.</title>
        <authorList>
            <person name="Bogen C."/>
            <person name="Al-Dilaimi A."/>
            <person name="Albersmeier A."/>
            <person name="Wichmann J."/>
            <person name="Grundmann M."/>
            <person name="Rupp O."/>
            <person name="Lauersen K.J."/>
            <person name="Blifernez-Klassen O."/>
            <person name="Kalinowski J."/>
            <person name="Goesmann A."/>
            <person name="Mussgnug J.H."/>
            <person name="Kruse O."/>
        </authorList>
    </citation>
    <scope>NUCLEOTIDE SEQUENCE [LARGE SCALE GENOMIC DNA]</scope>
    <source>
        <strain evidence="6 7">SAG 48.87</strain>
    </source>
</reference>
<dbReference type="InterPro" id="IPR052519">
    <property type="entry name" value="Euk-type_GlcNAc_Kinase"/>
</dbReference>
<dbReference type="InterPro" id="IPR043129">
    <property type="entry name" value="ATPase_NBD"/>
</dbReference>
<evidence type="ECO:0000313" key="6">
    <source>
        <dbReference type="EMBL" id="KIZ03829.1"/>
    </source>
</evidence>
<keyword evidence="6" id="KW-0418">Kinase</keyword>
<dbReference type="AlphaFoldDB" id="A0A0D2LAL2"/>
<keyword evidence="6" id="KW-0808">Transferase</keyword>
<keyword evidence="7" id="KW-1185">Reference proteome</keyword>
<evidence type="ECO:0000313" key="7">
    <source>
        <dbReference type="Proteomes" id="UP000054498"/>
    </source>
</evidence>
<gene>
    <name evidence="6" type="ORF">MNEG_4131</name>
</gene>
<protein>
    <recommendedName>
        <fullName evidence="3">N-acetyl-D-glucosamine kinase</fullName>
        <ecNumber evidence="2">2.7.1.59</ecNumber>
    </recommendedName>
    <alternativeName>
        <fullName evidence="4">GlcNAc kinase</fullName>
    </alternativeName>
</protein>
<dbReference type="PANTHER" id="PTHR43190">
    <property type="entry name" value="N-ACETYL-D-GLUCOSAMINE KINASE"/>
    <property type="match status" value="1"/>
</dbReference>
<accession>A0A0D2LAL2</accession>
<dbReference type="OrthoDB" id="311172at2759"/>
<dbReference type="Pfam" id="PF01869">
    <property type="entry name" value="BcrAD_BadFG"/>
    <property type="match status" value="1"/>
</dbReference>
<dbReference type="GO" id="GO:0045127">
    <property type="term" value="F:N-acetylglucosamine kinase activity"/>
    <property type="evidence" value="ECO:0007669"/>
    <property type="project" value="UniProtKB-EC"/>
</dbReference>
<dbReference type="KEGG" id="mng:MNEG_4131"/>
<comment type="similarity">
    <text evidence="1">Belongs to the eukaryotic-type N-acetylglucosamine kinase family.</text>
</comment>
<evidence type="ECO:0000256" key="2">
    <source>
        <dbReference type="ARBA" id="ARBA00012122"/>
    </source>
</evidence>
<dbReference type="PANTHER" id="PTHR43190:SF3">
    <property type="entry name" value="N-ACETYL-D-GLUCOSAMINE KINASE"/>
    <property type="match status" value="1"/>
</dbReference>
<feature type="domain" description="ATPase BadF/BadG/BcrA/BcrD type" evidence="5">
    <location>
        <begin position="24"/>
        <end position="281"/>
    </location>
</feature>
<evidence type="ECO:0000256" key="4">
    <source>
        <dbReference type="ARBA" id="ARBA00031123"/>
    </source>
</evidence>
<dbReference type="STRING" id="145388.A0A0D2LAL2"/>
<dbReference type="EC" id="2.7.1.59" evidence="2"/>
<proteinExistence type="inferred from homology"/>
<evidence type="ECO:0000259" key="5">
    <source>
        <dbReference type="Pfam" id="PF01869"/>
    </source>
</evidence>
<evidence type="ECO:0000256" key="1">
    <source>
        <dbReference type="ARBA" id="ARBA00006198"/>
    </source>
</evidence>
<name>A0A0D2LAL2_9CHLO</name>
<organism evidence="6 7">
    <name type="scientific">Monoraphidium neglectum</name>
    <dbReference type="NCBI Taxonomy" id="145388"/>
    <lineage>
        <taxon>Eukaryota</taxon>
        <taxon>Viridiplantae</taxon>
        <taxon>Chlorophyta</taxon>
        <taxon>core chlorophytes</taxon>
        <taxon>Chlorophyceae</taxon>
        <taxon>CS clade</taxon>
        <taxon>Sphaeropleales</taxon>
        <taxon>Selenastraceae</taxon>
        <taxon>Monoraphidium</taxon>
    </lineage>
</organism>
<dbReference type="EMBL" id="KK100775">
    <property type="protein sequence ID" value="KIZ03829.1"/>
    <property type="molecule type" value="Genomic_DNA"/>
</dbReference>
<dbReference type="RefSeq" id="XP_013902848.1">
    <property type="nucleotide sequence ID" value="XM_014047394.1"/>
</dbReference>
<dbReference type="Proteomes" id="UP000054498">
    <property type="component" value="Unassembled WGS sequence"/>
</dbReference>
<dbReference type="SUPFAM" id="SSF53067">
    <property type="entry name" value="Actin-like ATPase domain"/>
    <property type="match status" value="1"/>
</dbReference>
<sequence>MAAEQPYLVIGLCSLCVANPETGQYTSSGTSQSEKELWSAIDGSLASVGATYADVAAICAAVAVREANADLDGLLAALSNRLPAQALKLVHTDAAAALASCTHGVLHGACVVADDHTKAVAFGGQRQHRTSGWGPLFMDGGCAYDIGSRALLAAHKAHDSRGAATTLTRTFLRRLRLPRVEDLVRWAYHPAEGQHERICGLARVVADCAAAGDAVADTILRHGVGELLKSVKTAAASVGLEAPSTFQVVLAGRLLPQNGLYAQYLAEAIRAESEPAEAAALIALLQMAINGNLPQQ</sequence>
<dbReference type="GeneID" id="25737009"/>
<dbReference type="Gene3D" id="3.30.420.40">
    <property type="match status" value="2"/>
</dbReference>
<evidence type="ECO:0000256" key="3">
    <source>
        <dbReference type="ARBA" id="ARBA00014974"/>
    </source>
</evidence>
<dbReference type="InterPro" id="IPR002731">
    <property type="entry name" value="ATPase_BadF"/>
</dbReference>